<dbReference type="PANTHER" id="PTHR47395:SF1">
    <property type="entry name" value="BPI FOLD-CONTAINING FAMILY B MEMBER 1"/>
    <property type="match status" value="1"/>
</dbReference>
<dbReference type="InterPro" id="IPR017943">
    <property type="entry name" value="Bactericidal_perm-incr_a/b_dom"/>
</dbReference>
<protein>
    <submittedName>
        <fullName evidence="1">Uncharacterized protein</fullName>
    </submittedName>
</protein>
<dbReference type="GO" id="GO:0002227">
    <property type="term" value="P:innate immune response in mucosa"/>
    <property type="evidence" value="ECO:0007669"/>
    <property type="project" value="TreeGrafter"/>
</dbReference>
<reference evidence="1" key="1">
    <citation type="submission" date="2023-03" db="UniProtKB">
        <authorList>
            <consortium name="Ensembl"/>
        </authorList>
    </citation>
    <scope>IDENTIFICATION</scope>
</reference>
<accession>A0A8C4LSD7</accession>
<dbReference type="AlphaFoldDB" id="A0A8C4LSD7"/>
<dbReference type="SUPFAM" id="SSF55394">
    <property type="entry name" value="Bactericidal permeability-increasing protein, BPI"/>
    <property type="match status" value="1"/>
</dbReference>
<dbReference type="GO" id="GO:0008289">
    <property type="term" value="F:lipid binding"/>
    <property type="evidence" value="ECO:0007669"/>
    <property type="project" value="InterPro"/>
</dbReference>
<sequence>MPTLEGEPFSLTIRQDVVNAAVATLVPPEELMVLLDYVVSLSGVMSFQAADQLGPTQIVKIVTQETPELLLDQGRAKVAQLIVLEVFATSEVRRPFFTLGIEASSEAQFYTKGDQLTLNLNEIRVMVLFLSQPELLKDITTEMLTSALLPNENGASFTIRPHAPQGFTGNAFLLLPSSPCGTPCIRFYPASEPSSNPISSRKPSQSPNWK</sequence>
<dbReference type="PANTHER" id="PTHR47395">
    <property type="entry name" value="BPI FOLD-CONTAINING FAMILY B MEMBER 1"/>
    <property type="match status" value="1"/>
</dbReference>
<proteinExistence type="predicted"/>
<name>A0A8C4LSD7_EQUAS</name>
<dbReference type="Ensembl" id="ENSEAST00005013334.1">
    <property type="protein sequence ID" value="ENSEASP00005012275.1"/>
    <property type="gene ID" value="ENSEASG00005008568.1"/>
</dbReference>
<organism evidence="1">
    <name type="scientific">Equus asinus asinus</name>
    <dbReference type="NCBI Taxonomy" id="83772"/>
    <lineage>
        <taxon>Eukaryota</taxon>
        <taxon>Metazoa</taxon>
        <taxon>Chordata</taxon>
        <taxon>Craniata</taxon>
        <taxon>Vertebrata</taxon>
        <taxon>Euteleostomi</taxon>
        <taxon>Mammalia</taxon>
        <taxon>Eutheria</taxon>
        <taxon>Laurasiatheria</taxon>
        <taxon>Perissodactyla</taxon>
        <taxon>Equidae</taxon>
        <taxon>Equus</taxon>
    </lineage>
</organism>
<evidence type="ECO:0000313" key="1">
    <source>
        <dbReference type="Ensembl" id="ENSEASP00005012275.1"/>
    </source>
</evidence>
<dbReference type="InterPro" id="IPR021193">
    <property type="entry name" value="Bpifb1"/>
</dbReference>
<dbReference type="GO" id="GO:0034144">
    <property type="term" value="P:negative regulation of toll-like receptor 4 signaling pathway"/>
    <property type="evidence" value="ECO:0007669"/>
    <property type="project" value="TreeGrafter"/>
</dbReference>
<dbReference type="GO" id="GO:0070062">
    <property type="term" value="C:extracellular exosome"/>
    <property type="evidence" value="ECO:0007669"/>
    <property type="project" value="TreeGrafter"/>
</dbReference>